<dbReference type="Proteomes" id="UP001494588">
    <property type="component" value="Unassembled WGS sequence"/>
</dbReference>
<comment type="caution">
    <text evidence="2">The sequence shown here is derived from an EMBL/GenBank/DDBJ whole genome shotgun (WGS) entry which is preliminary data.</text>
</comment>
<dbReference type="EMBL" id="JAZHGC010000075">
    <property type="protein sequence ID" value="MEM5292198.1"/>
    <property type="molecule type" value="Genomic_DNA"/>
</dbReference>
<evidence type="ECO:0008006" key="4">
    <source>
        <dbReference type="Google" id="ProtNLM"/>
    </source>
</evidence>
<evidence type="ECO:0000313" key="3">
    <source>
        <dbReference type="Proteomes" id="UP001494588"/>
    </source>
</evidence>
<proteinExistence type="predicted"/>
<sequence>MEHSGGWPIALTFGSGASVQGLCLPCMTTSEVTIMRISTLLGSAALTVTLSPAFSPAIAWADGPRSAYDSGGVSEASLDPGEEQMTADDENKARLKDLSDAYHSGYNARAKEDAETYASLRDQLKRTKTAPPPLPSGMPGDDGAQVRRVAQPRVAQQALPSQAQAGYDDEDAAPVQYAPAPAPRPRYRAAPVYTQAPVYDGPSPEEMETVVFQPYQAPPPVQYVPMPVYQQPVYVSPPPVVPVQYASAYPVYRPYGYGWRGGWR</sequence>
<gene>
    <name evidence="2" type="ORF">V4C55_41630</name>
</gene>
<organism evidence="2 3">
    <name type="scientific">Paraburkholderia sabiae</name>
    <dbReference type="NCBI Taxonomy" id="273251"/>
    <lineage>
        <taxon>Bacteria</taxon>
        <taxon>Pseudomonadati</taxon>
        <taxon>Pseudomonadota</taxon>
        <taxon>Betaproteobacteria</taxon>
        <taxon>Burkholderiales</taxon>
        <taxon>Burkholderiaceae</taxon>
        <taxon>Paraburkholderia</taxon>
    </lineage>
</organism>
<dbReference type="RefSeq" id="WP_233471775.1">
    <property type="nucleotide sequence ID" value="NZ_CAJHCS010000006.1"/>
</dbReference>
<accession>A0ABU9QRR5</accession>
<feature type="region of interest" description="Disordered" evidence="1">
    <location>
        <begin position="65"/>
        <end position="89"/>
    </location>
</feature>
<reference evidence="2 3" key="1">
    <citation type="submission" date="2024-01" db="EMBL/GenBank/DDBJ databases">
        <title>The diversity of rhizobia nodulating Mimosa spp. in eleven states of Brazil covering several biomes is determined by host plant, location, and edaphic factors.</title>
        <authorList>
            <person name="Rouws L."/>
            <person name="Barauna A."/>
            <person name="Beukes C."/>
            <person name="De Faria S.M."/>
            <person name="Gross E."/>
            <person name="Dos Reis Junior F.B."/>
            <person name="Simon M."/>
            <person name="Maluk M."/>
            <person name="Odee D.W."/>
            <person name="Kenicer G."/>
            <person name="Young J.P.W."/>
            <person name="Reis V.M."/>
            <person name="Zilli J."/>
            <person name="James E.K."/>
        </authorList>
    </citation>
    <scope>NUCLEOTIDE SEQUENCE [LARGE SCALE GENOMIC DNA]</scope>
    <source>
        <strain evidence="2 3">JPY77</strain>
    </source>
</reference>
<evidence type="ECO:0000256" key="1">
    <source>
        <dbReference type="SAM" id="MobiDB-lite"/>
    </source>
</evidence>
<protein>
    <recommendedName>
        <fullName evidence="4">DUF4148 domain-containing protein</fullName>
    </recommendedName>
</protein>
<keyword evidence="3" id="KW-1185">Reference proteome</keyword>
<name>A0ABU9QRR5_9BURK</name>
<evidence type="ECO:0000313" key="2">
    <source>
        <dbReference type="EMBL" id="MEM5292198.1"/>
    </source>
</evidence>